<comment type="caution">
    <text evidence="1">The sequence shown here is derived from an EMBL/GenBank/DDBJ whole genome shotgun (WGS) entry which is preliminary data.</text>
</comment>
<proteinExistence type="predicted"/>
<name>A0AAD5Q479_PYTIN</name>
<dbReference type="Proteomes" id="UP001209570">
    <property type="component" value="Unassembled WGS sequence"/>
</dbReference>
<evidence type="ECO:0000313" key="2">
    <source>
        <dbReference type="Proteomes" id="UP001209570"/>
    </source>
</evidence>
<organism evidence="1 2">
    <name type="scientific">Pythium insidiosum</name>
    <name type="common">Pythiosis disease agent</name>
    <dbReference type="NCBI Taxonomy" id="114742"/>
    <lineage>
        <taxon>Eukaryota</taxon>
        <taxon>Sar</taxon>
        <taxon>Stramenopiles</taxon>
        <taxon>Oomycota</taxon>
        <taxon>Peronosporomycetes</taxon>
        <taxon>Pythiales</taxon>
        <taxon>Pythiaceae</taxon>
        <taxon>Pythium</taxon>
    </lineage>
</organism>
<reference evidence="1" key="1">
    <citation type="submission" date="2021-12" db="EMBL/GenBank/DDBJ databases">
        <title>Prjna785345.</title>
        <authorList>
            <person name="Rujirawat T."/>
            <person name="Krajaejun T."/>
        </authorList>
    </citation>
    <scope>NUCLEOTIDE SEQUENCE</scope>
    <source>
        <strain evidence="1">Pi057C3</strain>
    </source>
</reference>
<sequence length="88" mass="10042">MSSDMGDTDFELRDRKHMFRFAVHLSADEKLVLWLEDRVSKRQWRTDPIDVSSFVTPDNAIPGVSIADYAEAGVGDFDKSEVYSVEWG</sequence>
<dbReference type="AlphaFoldDB" id="A0AAD5Q479"/>
<evidence type="ECO:0000313" key="1">
    <source>
        <dbReference type="EMBL" id="KAJ0392909.1"/>
    </source>
</evidence>
<protein>
    <submittedName>
        <fullName evidence="1">Uncharacterized protein</fullName>
    </submittedName>
</protein>
<keyword evidence="2" id="KW-1185">Reference proteome</keyword>
<accession>A0AAD5Q479</accession>
<dbReference type="EMBL" id="JAKCXM010000554">
    <property type="protein sequence ID" value="KAJ0392909.1"/>
    <property type="molecule type" value="Genomic_DNA"/>
</dbReference>
<gene>
    <name evidence="1" type="ORF">P43SY_005480</name>
</gene>